<evidence type="ECO:0000313" key="2">
    <source>
        <dbReference type="Proteomes" id="UP000198211"/>
    </source>
</evidence>
<protein>
    <submittedName>
        <fullName evidence="1">Uncharacterized protein</fullName>
    </submittedName>
</protein>
<keyword evidence="2" id="KW-1185">Reference proteome</keyword>
<evidence type="ECO:0000313" key="1">
    <source>
        <dbReference type="EMBL" id="OWZ08350.1"/>
    </source>
</evidence>
<organism evidence="1 2">
    <name type="scientific">Phytophthora megakarya</name>
    <dbReference type="NCBI Taxonomy" id="4795"/>
    <lineage>
        <taxon>Eukaryota</taxon>
        <taxon>Sar</taxon>
        <taxon>Stramenopiles</taxon>
        <taxon>Oomycota</taxon>
        <taxon>Peronosporomycetes</taxon>
        <taxon>Peronosporales</taxon>
        <taxon>Peronosporaceae</taxon>
        <taxon>Phytophthora</taxon>
    </lineage>
</organism>
<name>A0A225VUX3_9STRA</name>
<dbReference type="Proteomes" id="UP000198211">
    <property type="component" value="Unassembled WGS sequence"/>
</dbReference>
<reference evidence="2" key="1">
    <citation type="submission" date="2017-03" db="EMBL/GenBank/DDBJ databases">
        <title>Phytopthora megakarya and P. palmivora, two closely related causual agents of cacao black pod achieved similar genome size and gene model numbers by different mechanisms.</title>
        <authorList>
            <person name="Ali S."/>
            <person name="Shao J."/>
            <person name="Larry D.J."/>
            <person name="Kronmiller B."/>
            <person name="Shen D."/>
            <person name="Strem M.D."/>
            <person name="Melnick R.L."/>
            <person name="Guiltinan M.J."/>
            <person name="Tyler B.M."/>
            <person name="Meinhardt L.W."/>
            <person name="Bailey B.A."/>
        </authorList>
    </citation>
    <scope>NUCLEOTIDE SEQUENCE [LARGE SCALE GENOMIC DNA]</scope>
    <source>
        <strain evidence="2">zdho120</strain>
    </source>
</reference>
<proteinExistence type="predicted"/>
<accession>A0A225VUX3</accession>
<comment type="caution">
    <text evidence="1">The sequence shown here is derived from an EMBL/GenBank/DDBJ whole genome shotgun (WGS) entry which is preliminary data.</text>
</comment>
<dbReference type="AlphaFoldDB" id="A0A225VUX3"/>
<dbReference type="EMBL" id="NBNE01003186">
    <property type="protein sequence ID" value="OWZ08350.1"/>
    <property type="molecule type" value="Genomic_DNA"/>
</dbReference>
<gene>
    <name evidence="1" type="ORF">PHMEG_00019124</name>
</gene>
<sequence length="111" mass="12918">MKKNKACYRVRDSRQTPSWNQLFPLKTIPESFDFALKKSNASLDVDRNYDQKENEQSSQRNNLTWNQIISLLIDKDFAEMAALQAEFPPATVRLSYTETYHRQVVDLKSSG</sequence>